<evidence type="ECO:0000256" key="2">
    <source>
        <dbReference type="PROSITE-ProRule" id="PRU00703"/>
    </source>
</evidence>
<dbReference type="PANTHER" id="PTHR43080:SF2">
    <property type="entry name" value="CBS DOMAIN-CONTAINING PROTEIN"/>
    <property type="match status" value="1"/>
</dbReference>
<proteinExistence type="predicted"/>
<evidence type="ECO:0000313" key="4">
    <source>
        <dbReference type="EMBL" id="MDQ2070702.1"/>
    </source>
</evidence>
<accession>A0ABU0W9I2</accession>
<dbReference type="SUPFAM" id="SSF54631">
    <property type="entry name" value="CBS-domain pair"/>
    <property type="match status" value="1"/>
</dbReference>
<dbReference type="PROSITE" id="PS51371">
    <property type="entry name" value="CBS"/>
    <property type="match status" value="2"/>
</dbReference>
<sequence length="145" mass="15614">MTLRSVLSGKAAKLVVVGPNDTVREAVRTMVSGNVGCVLVMDEGGLRGLFTERDLMRKVVAENRDPASLPVSQVMTTEVMAVGPDVTVGEAMSLCTERRIRHLPIFDGEELVGLVSAGDLTKAVVRDKQHTIDDLISYIYGGETI</sequence>
<name>A0ABU0W9I2_9GAMM</name>
<dbReference type="InterPro" id="IPR000644">
    <property type="entry name" value="CBS_dom"/>
</dbReference>
<evidence type="ECO:0000313" key="5">
    <source>
        <dbReference type="Proteomes" id="UP001239019"/>
    </source>
</evidence>
<keyword evidence="1 2" id="KW-0129">CBS domain</keyword>
<dbReference type="InterPro" id="IPR044725">
    <property type="entry name" value="CBSX3_CBS_dom"/>
</dbReference>
<organism evidence="4 5">
    <name type="scientific">Natronospira bacteriovora</name>
    <dbReference type="NCBI Taxonomy" id="3069753"/>
    <lineage>
        <taxon>Bacteria</taxon>
        <taxon>Pseudomonadati</taxon>
        <taxon>Pseudomonadota</taxon>
        <taxon>Gammaproteobacteria</taxon>
        <taxon>Natronospirales</taxon>
        <taxon>Natronospiraceae</taxon>
        <taxon>Natronospira</taxon>
    </lineage>
</organism>
<evidence type="ECO:0000256" key="1">
    <source>
        <dbReference type="ARBA" id="ARBA00023122"/>
    </source>
</evidence>
<comment type="caution">
    <text evidence="4">The sequence shown here is derived from an EMBL/GenBank/DDBJ whole genome shotgun (WGS) entry which is preliminary data.</text>
</comment>
<dbReference type="CDD" id="cd04623">
    <property type="entry name" value="CBS_pair_bac_euk"/>
    <property type="match status" value="1"/>
</dbReference>
<dbReference type="Gene3D" id="3.10.580.10">
    <property type="entry name" value="CBS-domain"/>
    <property type="match status" value="1"/>
</dbReference>
<dbReference type="EMBL" id="JAVDDT010000009">
    <property type="protein sequence ID" value="MDQ2070702.1"/>
    <property type="molecule type" value="Genomic_DNA"/>
</dbReference>
<evidence type="ECO:0000259" key="3">
    <source>
        <dbReference type="PROSITE" id="PS51371"/>
    </source>
</evidence>
<gene>
    <name evidence="4" type="ORF">RBH19_12550</name>
</gene>
<dbReference type="SMART" id="SM00116">
    <property type="entry name" value="CBS"/>
    <property type="match status" value="2"/>
</dbReference>
<dbReference type="Proteomes" id="UP001239019">
    <property type="component" value="Unassembled WGS sequence"/>
</dbReference>
<feature type="domain" description="CBS" evidence="3">
    <location>
        <begin position="75"/>
        <end position="132"/>
    </location>
</feature>
<dbReference type="InterPro" id="IPR051257">
    <property type="entry name" value="Diverse_CBS-Domain"/>
</dbReference>
<keyword evidence="5" id="KW-1185">Reference proteome</keyword>
<dbReference type="PANTHER" id="PTHR43080">
    <property type="entry name" value="CBS DOMAIN-CONTAINING PROTEIN CBSX3, MITOCHONDRIAL"/>
    <property type="match status" value="1"/>
</dbReference>
<dbReference type="RefSeq" id="WP_306729200.1">
    <property type="nucleotide sequence ID" value="NZ_JAVDDT010000009.1"/>
</dbReference>
<dbReference type="Pfam" id="PF00571">
    <property type="entry name" value="CBS"/>
    <property type="match status" value="2"/>
</dbReference>
<reference evidence="4 5" key="1">
    <citation type="submission" date="2023-08" db="EMBL/GenBank/DDBJ databases">
        <title>Whole-genome sequencing of halo(alkali)philic microorganisms from hypersaline lakes.</title>
        <authorList>
            <person name="Sorokin D.Y."/>
            <person name="Abbas B."/>
            <person name="Merkel A.Y."/>
        </authorList>
    </citation>
    <scope>NUCLEOTIDE SEQUENCE [LARGE SCALE GENOMIC DNA]</scope>
    <source>
        <strain evidence="4 5">AB-CW4</strain>
    </source>
</reference>
<protein>
    <submittedName>
        <fullName evidence="4">CBS domain-containing protein</fullName>
    </submittedName>
</protein>
<feature type="domain" description="CBS" evidence="3">
    <location>
        <begin position="7"/>
        <end position="66"/>
    </location>
</feature>
<dbReference type="InterPro" id="IPR046342">
    <property type="entry name" value="CBS_dom_sf"/>
</dbReference>